<dbReference type="Pfam" id="PF00560">
    <property type="entry name" value="LRR_1"/>
    <property type="match status" value="1"/>
</dbReference>
<dbReference type="SUPFAM" id="SSF52058">
    <property type="entry name" value="L domain-like"/>
    <property type="match status" value="1"/>
</dbReference>
<dbReference type="InterPro" id="IPR001611">
    <property type="entry name" value="Leu-rich_rpt"/>
</dbReference>
<dbReference type="PANTHER" id="PTHR15454">
    <property type="entry name" value="NISCHARIN RELATED"/>
    <property type="match status" value="1"/>
</dbReference>
<evidence type="ECO:0000313" key="5">
    <source>
        <dbReference type="EMBL" id="KAF5837584.1"/>
    </source>
</evidence>
<dbReference type="EMBL" id="MU069610">
    <property type="protein sequence ID" value="KAF5837584.1"/>
    <property type="molecule type" value="Genomic_DNA"/>
</dbReference>
<reference evidence="5" key="1">
    <citation type="submission" date="2017-08" db="EMBL/GenBank/DDBJ databases">
        <authorList>
            <person name="Polle J.E."/>
            <person name="Barry K."/>
            <person name="Cushman J."/>
            <person name="Schmutz J."/>
            <person name="Tran D."/>
            <person name="Hathwaick L.T."/>
            <person name="Yim W.C."/>
            <person name="Jenkins J."/>
            <person name="Mckie-Krisberg Z.M."/>
            <person name="Prochnik S."/>
            <person name="Lindquist E."/>
            <person name="Dockter R.B."/>
            <person name="Adam C."/>
            <person name="Molina H."/>
            <person name="Bunkerborg J."/>
            <person name="Jin E."/>
            <person name="Buchheim M."/>
            <person name="Magnuson J."/>
        </authorList>
    </citation>
    <scope>NUCLEOTIDE SEQUENCE</scope>
    <source>
        <strain evidence="5">CCAP 19/18</strain>
    </source>
</reference>
<evidence type="ECO:0000256" key="1">
    <source>
        <dbReference type="ARBA" id="ARBA00004430"/>
    </source>
</evidence>
<dbReference type="SMART" id="SM00369">
    <property type="entry name" value="LRR_TYP"/>
    <property type="match status" value="4"/>
</dbReference>
<feature type="region of interest" description="Disordered" evidence="4">
    <location>
        <begin position="323"/>
        <end position="403"/>
    </location>
</feature>
<feature type="region of interest" description="Disordered" evidence="4">
    <location>
        <begin position="418"/>
        <end position="512"/>
    </location>
</feature>
<dbReference type="Pfam" id="PF13855">
    <property type="entry name" value="LRR_8"/>
    <property type="match status" value="1"/>
</dbReference>
<evidence type="ECO:0000313" key="6">
    <source>
        <dbReference type="Proteomes" id="UP000815325"/>
    </source>
</evidence>
<name>A0ABQ7GSK0_DUNSA</name>
<feature type="compositionally biased region" description="Basic and acidic residues" evidence="4">
    <location>
        <begin position="346"/>
        <end position="379"/>
    </location>
</feature>
<keyword evidence="6" id="KW-1185">Reference proteome</keyword>
<feature type="compositionally biased region" description="Polar residues" evidence="4">
    <location>
        <begin position="327"/>
        <end position="343"/>
    </location>
</feature>
<dbReference type="Gene3D" id="3.80.10.10">
    <property type="entry name" value="Ribonuclease Inhibitor"/>
    <property type="match status" value="2"/>
</dbReference>
<evidence type="ECO:0000256" key="3">
    <source>
        <dbReference type="ARBA" id="ARBA00022737"/>
    </source>
</evidence>
<keyword evidence="3" id="KW-0677">Repeat</keyword>
<gene>
    <name evidence="5" type="ORF">DUNSADRAFT_4155</name>
</gene>
<dbReference type="InterPro" id="IPR032675">
    <property type="entry name" value="LRR_dom_sf"/>
</dbReference>
<feature type="compositionally biased region" description="Low complexity" evidence="4">
    <location>
        <begin position="482"/>
        <end position="491"/>
    </location>
</feature>
<accession>A0ABQ7GSK0</accession>
<feature type="region of interest" description="Disordered" evidence="4">
    <location>
        <begin position="615"/>
        <end position="648"/>
    </location>
</feature>
<keyword evidence="2" id="KW-0433">Leucine-rich repeat</keyword>
<protein>
    <submittedName>
        <fullName evidence="5">Uncharacterized protein</fullName>
    </submittedName>
</protein>
<organism evidence="5 6">
    <name type="scientific">Dunaliella salina</name>
    <name type="common">Green alga</name>
    <name type="synonym">Protococcus salinus</name>
    <dbReference type="NCBI Taxonomy" id="3046"/>
    <lineage>
        <taxon>Eukaryota</taxon>
        <taxon>Viridiplantae</taxon>
        <taxon>Chlorophyta</taxon>
        <taxon>core chlorophytes</taxon>
        <taxon>Chlorophyceae</taxon>
        <taxon>CS clade</taxon>
        <taxon>Chlamydomonadales</taxon>
        <taxon>Dunaliellaceae</taxon>
        <taxon>Dunaliella</taxon>
    </lineage>
</organism>
<feature type="compositionally biased region" description="Low complexity" evidence="4">
    <location>
        <begin position="442"/>
        <end position="459"/>
    </location>
</feature>
<comment type="subcellular location">
    <subcellularLocation>
        <location evidence="1">Cytoplasm</location>
        <location evidence="1">Cytoskeleton</location>
        <location evidence="1">Cilium axoneme</location>
    </subcellularLocation>
</comment>
<dbReference type="InterPro" id="IPR003591">
    <property type="entry name" value="Leu-rich_rpt_typical-subtyp"/>
</dbReference>
<evidence type="ECO:0000256" key="2">
    <source>
        <dbReference type="ARBA" id="ARBA00022614"/>
    </source>
</evidence>
<evidence type="ECO:0000256" key="4">
    <source>
        <dbReference type="SAM" id="MobiDB-lite"/>
    </source>
</evidence>
<sequence>MNAHKKFVTQLGNPCQASYSVKECKDNKCATLNLSSCEIRTVPEELRAKSLEAHLHALNLSSNPLGQLEPCDHFLPTSLRELHLSGCSLRSLPNSLTRLARLQRFFAGANLLSNVDVLFRLPSLQHAGLSFNRIETLPQALLPTCTSLLSLDISHNSMTSLDQTFASLQALPNLQVLGLQGNPICLLPNYSTKLQEEVAPKLVYLNGQKLDAVSANRPQGASQLPRTQSSIRARQTVAVPPNAAQGSGGDALQLGASGGDTNLRIELKNLTLGGVPDPYASLHKLWAEEQAAAQATGQPATFTLLPPPQPVVYYFELSTFEEDGGSARSNSAMDRACQHQSPQLAGHKEGHTGVPLDKDISTPHAPDQRVRDEHGDRKQPSPPRSPLSNGHAEEVDNNQAGGDLQLSDEQSVLAQVQAHPQNQAGGAQEGCELPSPPKSDLGGVSEAGSGSIGSSTTTTLASIPLVLQPPEAPTPEQDAPKGKGAAAKSKPMPQKPPIKAGKGGKGEAPDELPKLERGSLQAVLPLKASVACRNWLRNVDMSKYNIVPHTELLGLGTVRAGSSYLLKGSETANEMVAFIPEPALWDAQGMRMALEDPRHSTEAIAELEASLTLHAPLPPMPSMKTVATPPPEKSGRKSPLANSPARPK</sequence>
<proteinExistence type="predicted"/>
<dbReference type="Proteomes" id="UP000815325">
    <property type="component" value="Unassembled WGS sequence"/>
</dbReference>
<comment type="caution">
    <text evidence="5">The sequence shown here is derived from an EMBL/GenBank/DDBJ whole genome shotgun (WGS) entry which is preliminary data.</text>
</comment>